<protein>
    <submittedName>
        <fullName evidence="3">Sonic hedgehog protein A</fullName>
    </submittedName>
</protein>
<dbReference type="CDD" id="cd00081">
    <property type="entry name" value="Hint"/>
    <property type="match status" value="1"/>
</dbReference>
<keyword evidence="4" id="KW-1185">Reference proteome</keyword>
<evidence type="ECO:0000313" key="4">
    <source>
        <dbReference type="Proteomes" id="UP000247409"/>
    </source>
</evidence>
<feature type="chain" id="PRO_5016128686" evidence="1">
    <location>
        <begin position="28"/>
        <end position="473"/>
    </location>
</feature>
<organism evidence="3 4">
    <name type="scientific">Gracilariopsis chorda</name>
    <dbReference type="NCBI Taxonomy" id="448386"/>
    <lineage>
        <taxon>Eukaryota</taxon>
        <taxon>Rhodophyta</taxon>
        <taxon>Florideophyceae</taxon>
        <taxon>Rhodymeniophycidae</taxon>
        <taxon>Gracilariales</taxon>
        <taxon>Gracilariaceae</taxon>
        <taxon>Gracilariopsis</taxon>
    </lineage>
</organism>
<dbReference type="PANTHER" id="PTHR46706:SF12">
    <property type="entry name" value="PROTEIN QUA-1-RELATED"/>
    <property type="match status" value="1"/>
</dbReference>
<reference evidence="3 4" key="1">
    <citation type="journal article" date="2018" name="Mol. Biol. Evol.">
        <title>Analysis of the draft genome of the red seaweed Gracilariopsis chorda provides insights into genome size evolution in Rhodophyta.</title>
        <authorList>
            <person name="Lee J."/>
            <person name="Yang E.C."/>
            <person name="Graf L."/>
            <person name="Yang J.H."/>
            <person name="Qiu H."/>
            <person name="Zel Zion U."/>
            <person name="Chan C.X."/>
            <person name="Stephens T.G."/>
            <person name="Weber A.P.M."/>
            <person name="Boo G.H."/>
            <person name="Boo S.M."/>
            <person name="Kim K.M."/>
            <person name="Shin Y."/>
            <person name="Jung M."/>
            <person name="Lee S.J."/>
            <person name="Yim H.S."/>
            <person name="Lee J.H."/>
            <person name="Bhattacharya D."/>
            <person name="Yoon H.S."/>
        </authorList>
    </citation>
    <scope>NUCLEOTIDE SEQUENCE [LARGE SCALE GENOMIC DNA]</scope>
    <source>
        <strain evidence="3 4">SKKU-2015</strain>
        <tissue evidence="3">Whole body</tissue>
    </source>
</reference>
<feature type="signal peptide" evidence="1">
    <location>
        <begin position="1"/>
        <end position="27"/>
    </location>
</feature>
<dbReference type="PROSITE" id="PS50817">
    <property type="entry name" value="INTEIN_N_TER"/>
    <property type="match status" value="1"/>
</dbReference>
<dbReference type="InterPro" id="IPR052140">
    <property type="entry name" value="Dev_Signal_Hedgehog-like"/>
</dbReference>
<dbReference type="InterPro" id="IPR036844">
    <property type="entry name" value="Hint_dom_sf"/>
</dbReference>
<dbReference type="InterPro" id="IPR001767">
    <property type="entry name" value="Hedgehog_Hint"/>
</dbReference>
<evidence type="ECO:0000259" key="2">
    <source>
        <dbReference type="SMART" id="SM00306"/>
    </source>
</evidence>
<dbReference type="AlphaFoldDB" id="A0A2V3IGL4"/>
<sequence>MKVLVYSSVLSVGILLLLPPLFTTTLGVPSPPDERGEDVIRNFQTTQIPGLYRNIPIPPYSAACGDAIRIRQVEPTLSTVGLLLIIPHQLVSLPFDGGGEQKCTASEVSSPVTATSATVLRRSKDLTPLDSNNTLIRDFILADESFFLGVEVGARRCGGLALASDSVSMWVAPKRVVQSQAGSNFRVNFKPGSKYIYYFSTSSPCVYRGNANEQAQFVNVPRPSASPSPSAAAAAATAVETADVTLLSPIPLPPGISPAPLGAPAPLDTGPVAGGGEGVASVGAPALNGLDGVQLLDDGSVQSFVDTASQRACFPAGEQVWLSDGRVVRMESVKLHDEVLVDDSGGGSAIMSFTHRNSIVLARFVRIHTQHKRSLTLSGGHIVLVGREMKAKTAQEVRVGDSLTDVEHGASAVTNVEWVVRRGLFNPQPVQGRLVVHGIVVSAYTSALPNSGCAHALLTPLRFVYALYRLLSL</sequence>
<dbReference type="GO" id="GO:0016539">
    <property type="term" value="P:intein-mediated protein splicing"/>
    <property type="evidence" value="ECO:0007669"/>
    <property type="project" value="InterPro"/>
</dbReference>
<evidence type="ECO:0000256" key="1">
    <source>
        <dbReference type="SAM" id="SignalP"/>
    </source>
</evidence>
<feature type="domain" description="Hint" evidence="2">
    <location>
        <begin position="311"/>
        <end position="407"/>
    </location>
</feature>
<keyword evidence="1" id="KW-0732">Signal</keyword>
<dbReference type="OrthoDB" id="5539at2759"/>
<dbReference type="Gene3D" id="2.170.16.10">
    <property type="entry name" value="Hedgehog/Intein (Hint) domain"/>
    <property type="match status" value="1"/>
</dbReference>
<name>A0A2V3IGL4_9FLOR</name>
<dbReference type="PANTHER" id="PTHR46706">
    <property type="entry name" value="PROTEIN QUA-1-RELATED"/>
    <property type="match status" value="1"/>
</dbReference>
<gene>
    <name evidence="3" type="ORF">BWQ96_09072</name>
</gene>
<evidence type="ECO:0000313" key="3">
    <source>
        <dbReference type="EMBL" id="PXF41217.1"/>
    </source>
</evidence>
<dbReference type="EMBL" id="NBIV01000227">
    <property type="protein sequence ID" value="PXF41217.1"/>
    <property type="molecule type" value="Genomic_DNA"/>
</dbReference>
<dbReference type="SUPFAM" id="SSF51294">
    <property type="entry name" value="Hedgehog/intein (Hint) domain"/>
    <property type="match status" value="1"/>
</dbReference>
<comment type="caution">
    <text evidence="3">The sequence shown here is derived from an EMBL/GenBank/DDBJ whole genome shotgun (WGS) entry which is preliminary data.</text>
</comment>
<dbReference type="SMART" id="SM00306">
    <property type="entry name" value="HintN"/>
    <property type="match status" value="1"/>
</dbReference>
<accession>A0A2V3IGL4</accession>
<dbReference type="Pfam" id="PF01079">
    <property type="entry name" value="Hint"/>
    <property type="match status" value="1"/>
</dbReference>
<dbReference type="InterPro" id="IPR006141">
    <property type="entry name" value="Intein_N"/>
</dbReference>
<dbReference type="InterPro" id="IPR003587">
    <property type="entry name" value="Hint_dom_N"/>
</dbReference>
<dbReference type="GO" id="GO:0016540">
    <property type="term" value="P:protein autoprocessing"/>
    <property type="evidence" value="ECO:0007669"/>
    <property type="project" value="InterPro"/>
</dbReference>
<dbReference type="Proteomes" id="UP000247409">
    <property type="component" value="Unassembled WGS sequence"/>
</dbReference>
<proteinExistence type="predicted"/>